<name>A0A5K7XJD6_9BACT</name>
<evidence type="ECO:0000313" key="1">
    <source>
        <dbReference type="EMBL" id="BBO36202.1"/>
    </source>
</evidence>
<keyword evidence="2" id="KW-1185">Reference proteome</keyword>
<sequence length="60" mass="6646">MIQARKLSEKTNKRSQAQAEFAKLLAAAETQGFHGTASITLSVQDGHIQHLRVAVDRMVR</sequence>
<dbReference type="EMBL" id="AP021861">
    <property type="protein sequence ID" value="BBO36202.1"/>
    <property type="molecule type" value="Genomic_DNA"/>
</dbReference>
<proteinExistence type="predicted"/>
<reference evidence="2" key="1">
    <citation type="submission" date="2019-10" db="EMBL/GenBank/DDBJ databases">
        <title>Lacipirellula parvula gen. nov., sp. nov., representing a lineage of planctomycetes widespread in freshwater anoxic habitats, and description of the family Lacipirellulaceae.</title>
        <authorList>
            <person name="Dedysh S.N."/>
            <person name="Kulichevskaya I.S."/>
            <person name="Beletsky A.V."/>
            <person name="Rakitin A.L."/>
            <person name="Mardanov A.V."/>
            <person name="Ivanova A.A."/>
            <person name="Saltykova V.X."/>
            <person name="Rijpstra W.I.C."/>
            <person name="Sinninghe Damste J.S."/>
            <person name="Ravin N.V."/>
        </authorList>
    </citation>
    <scope>NUCLEOTIDE SEQUENCE [LARGE SCALE GENOMIC DNA]</scope>
    <source>
        <strain evidence="2">PX69</strain>
    </source>
</reference>
<dbReference type="RefSeq" id="WP_152101411.1">
    <property type="nucleotide sequence ID" value="NZ_AP021861.1"/>
</dbReference>
<dbReference type="AlphaFoldDB" id="A0A5K7XJD6"/>
<protein>
    <submittedName>
        <fullName evidence="1">Uncharacterized protein</fullName>
    </submittedName>
</protein>
<dbReference type="Proteomes" id="UP000326837">
    <property type="component" value="Chromosome"/>
</dbReference>
<evidence type="ECO:0000313" key="2">
    <source>
        <dbReference type="Proteomes" id="UP000326837"/>
    </source>
</evidence>
<gene>
    <name evidence="1" type="ORF">PLANPX_5814</name>
</gene>
<organism evidence="1 2">
    <name type="scientific">Lacipirellula parvula</name>
    <dbReference type="NCBI Taxonomy" id="2650471"/>
    <lineage>
        <taxon>Bacteria</taxon>
        <taxon>Pseudomonadati</taxon>
        <taxon>Planctomycetota</taxon>
        <taxon>Planctomycetia</taxon>
        <taxon>Pirellulales</taxon>
        <taxon>Lacipirellulaceae</taxon>
        <taxon>Lacipirellula</taxon>
    </lineage>
</organism>
<dbReference type="KEGG" id="lpav:PLANPX_5814"/>
<accession>A0A5K7XJD6</accession>